<evidence type="ECO:0000256" key="7">
    <source>
        <dbReference type="ARBA" id="ARBA00023242"/>
    </source>
</evidence>
<name>A0A0P4VNT9_9HEMI</name>
<accession>A0A0P4VNT9</accession>
<feature type="domain" description="Mediator of RNA polymerase II transcription subunit 25 von Willebrand factor type A" evidence="12">
    <location>
        <begin position="11"/>
        <end position="219"/>
    </location>
</feature>
<feature type="compositionally biased region" description="Pro residues" evidence="10">
    <location>
        <begin position="680"/>
        <end position="691"/>
    </location>
</feature>
<feature type="region of interest" description="Disordered" evidence="10">
    <location>
        <begin position="901"/>
        <end position="928"/>
    </location>
</feature>
<dbReference type="AlphaFoldDB" id="A0A0P4VNT9"/>
<dbReference type="GO" id="GO:0045944">
    <property type="term" value="P:positive regulation of transcription by RNA polymerase II"/>
    <property type="evidence" value="ECO:0007669"/>
    <property type="project" value="TreeGrafter"/>
</dbReference>
<evidence type="ECO:0000256" key="3">
    <source>
        <dbReference type="ARBA" id="ARBA00019694"/>
    </source>
</evidence>
<dbReference type="EMBL" id="GDKW01003180">
    <property type="protein sequence ID" value="JAI53415.1"/>
    <property type="molecule type" value="mRNA"/>
</dbReference>
<evidence type="ECO:0000259" key="12">
    <source>
        <dbReference type="Pfam" id="PF11265"/>
    </source>
</evidence>
<dbReference type="InterPro" id="IPR021419">
    <property type="entry name" value="Mediator_Med25_VWA"/>
</dbReference>
<evidence type="ECO:0000256" key="8">
    <source>
        <dbReference type="ARBA" id="ARBA00031958"/>
    </source>
</evidence>
<dbReference type="InterPro" id="IPR021394">
    <property type="entry name" value="Med25_PTOV"/>
</dbReference>
<evidence type="ECO:0000256" key="6">
    <source>
        <dbReference type="ARBA" id="ARBA00023163"/>
    </source>
</evidence>
<evidence type="ECO:0000256" key="2">
    <source>
        <dbReference type="ARBA" id="ARBA00009102"/>
    </source>
</evidence>
<feature type="coiled-coil region" evidence="9">
    <location>
        <begin position="758"/>
        <end position="788"/>
    </location>
</feature>
<keyword evidence="4" id="KW-0805">Transcription regulation</keyword>
<dbReference type="InterPro" id="IPR038196">
    <property type="entry name" value="Med25_PTOV_sf"/>
</dbReference>
<dbReference type="Pfam" id="PF11265">
    <property type="entry name" value="Med25_VWA"/>
    <property type="match status" value="1"/>
</dbReference>
<keyword evidence="5" id="KW-0010">Activator</keyword>
<feature type="region of interest" description="Disordered" evidence="10">
    <location>
        <begin position="251"/>
        <end position="272"/>
    </location>
</feature>
<dbReference type="GO" id="GO:0005667">
    <property type="term" value="C:transcription regulator complex"/>
    <property type="evidence" value="ECO:0007669"/>
    <property type="project" value="TreeGrafter"/>
</dbReference>
<evidence type="ECO:0000313" key="13">
    <source>
        <dbReference type="EMBL" id="JAI53415.1"/>
    </source>
</evidence>
<protein>
    <recommendedName>
        <fullName evidence="3">Mediator of RNA polymerase II transcription subunit 25</fullName>
    </recommendedName>
    <alternativeName>
        <fullName evidence="8">Mediator complex subunit 25</fullName>
    </alternativeName>
</protein>
<sequence length="928" mass="100809">MVVASSEICALADVIFIIEGTAINGAYLNDIKTNYIIPTLEYFNQGNLEERDYVCESTSALYGIVVYHAADRLPSPSTDIYGPYSNPHKVLQMLDKIELVGGRGESHANVAEGLASSLICLDDLQQRREPGLAPQRHCILISNSPPYMMPVVENQAFTGNTAEQLASLLNERNVHLSILSPRKIPAMFKLFEKAGGDLSASQNKNYAKDPRHLVLLKGFSLKERPVSPTGGAGTAAASTATAAHNINVASLSSPLPSHGSPMASGGPAPQPVQPVVQTQPTIMQTGPAGTGVGVVTTGPPPTPVAGRGFPPAYGVRPGATSRWPMMPPQGPRYPGPGSALIEQLNRPPTAIPPQFNNSAGLNPVASTLSQQQTVQQQQTQQQAVQQQNQQAAAQQQVAASQQQQQLRMLGAQGVQGVPGVMGAPQQGIGGPQQAMPPSTQGLMGQQQNVAVVMPQPNLLAQSQQMTPSTVMQQQQQQQQQGTPLGQQQPQQSQVSQSDCQSVPFNRYYLTSRDRITIWQGILEYIDKKHPTDSQKLTRHVPCSVSTTARDGEPELKADLWPQKLIMQLMPKQLIGNIGGAYLKNSKSVLFHPQQCEALEALTKVMSTGFAGCVHFTNLPPIPHCDLKVLILLYTPDKRAYLGFIPNDQTGFVDRLRKVIQQQKTTNALNRQAGGQAGQPAPGPPMVAPQPANPQTSMGGMLQQPPISQQQQTITSTLGAAVGSGGAQMMATMQQEQNQPQQQPQVTSQSGPFGSNHMVDARQENLVKIQRLRQNLEAAQQQELQYKQFEIMNQMKMQPLQDNMSMHGQAQEQYKAQLESSLGFQQEQQKLRAQLQLQQQQQQQQQVQQQLRGAMGGPGTATAAQPGQQRMMRPAISNNPGLRHLLQQPQYRLNMQQQMPRGAGTTVLQGQPGPQQQQFDDVSSYDFLN</sequence>
<keyword evidence="7" id="KW-0539">Nucleus</keyword>
<reference evidence="13" key="1">
    <citation type="journal article" date="2016" name="PLoS Negl. Trop. Dis.">
        <title>A Deep Insight into the Sialome of Rhodnius neglectus, a Vector of Chagas Disease.</title>
        <authorList>
            <person name="Santiago P.B."/>
            <person name="Assumpcao T.C."/>
            <person name="Araujo C.N."/>
            <person name="Bastos I.M."/>
            <person name="Neves D."/>
            <person name="Silva I.G."/>
            <person name="Charneau S."/>
            <person name="Queiroz R.M."/>
            <person name="Raiol T."/>
            <person name="Oliveira J.V."/>
            <person name="Sousa M.V."/>
            <person name="Calvo E."/>
            <person name="Ribeiro J.M."/>
            <person name="Santana J.M."/>
        </authorList>
    </citation>
    <scope>NUCLEOTIDE SEQUENCE</scope>
    <source>
        <tissue evidence="13">Salivary glands</tissue>
    </source>
</reference>
<keyword evidence="6" id="KW-0804">Transcription</keyword>
<evidence type="ECO:0000256" key="5">
    <source>
        <dbReference type="ARBA" id="ARBA00023159"/>
    </source>
</evidence>
<proteinExistence type="evidence at transcript level"/>
<dbReference type="Pfam" id="PF11232">
    <property type="entry name" value="Med25"/>
    <property type="match status" value="1"/>
</dbReference>
<feature type="compositionally biased region" description="Low complexity" evidence="10">
    <location>
        <begin position="733"/>
        <end position="744"/>
    </location>
</feature>
<keyword evidence="9" id="KW-0175">Coiled coil</keyword>
<evidence type="ECO:0000256" key="10">
    <source>
        <dbReference type="SAM" id="MobiDB-lite"/>
    </source>
</evidence>
<evidence type="ECO:0000256" key="9">
    <source>
        <dbReference type="SAM" id="Coils"/>
    </source>
</evidence>
<dbReference type="PANTHER" id="PTHR12433">
    <property type="entry name" value="MEDIATOR OF RNA POLYMERASE II TRANSCRIPTION SUBUNIT 25"/>
    <property type="match status" value="1"/>
</dbReference>
<feature type="region of interest" description="Disordered" evidence="10">
    <location>
        <begin position="666"/>
        <end position="714"/>
    </location>
</feature>
<evidence type="ECO:0000256" key="4">
    <source>
        <dbReference type="ARBA" id="ARBA00023015"/>
    </source>
</evidence>
<feature type="compositionally biased region" description="Low complexity" evidence="10">
    <location>
        <begin position="461"/>
        <end position="497"/>
    </location>
</feature>
<feature type="compositionally biased region" description="Low complexity" evidence="10">
    <location>
        <begin position="421"/>
        <end position="437"/>
    </location>
</feature>
<evidence type="ECO:0000259" key="11">
    <source>
        <dbReference type="Pfam" id="PF11232"/>
    </source>
</evidence>
<comment type="subcellular location">
    <subcellularLocation>
        <location evidence="1">Nucleus</location>
    </subcellularLocation>
</comment>
<feature type="compositionally biased region" description="Low complexity" evidence="10">
    <location>
        <begin position="702"/>
        <end position="714"/>
    </location>
</feature>
<comment type="similarity">
    <text evidence="2">Belongs to the Mediator complex subunit 25 family.</text>
</comment>
<feature type="coiled-coil region" evidence="9">
    <location>
        <begin position="374"/>
        <end position="404"/>
    </location>
</feature>
<dbReference type="Gene3D" id="2.40.290.30">
    <property type="entry name" value="Mediator complex subunit 25, ACID domain"/>
    <property type="match status" value="1"/>
</dbReference>
<feature type="domain" description="Mediator complex subunit Med25 PTOV" evidence="11">
    <location>
        <begin position="514"/>
        <end position="664"/>
    </location>
</feature>
<organism evidence="13">
    <name type="scientific">Rhodnius neglectus</name>
    <dbReference type="NCBI Taxonomy" id="72488"/>
    <lineage>
        <taxon>Eukaryota</taxon>
        <taxon>Metazoa</taxon>
        <taxon>Ecdysozoa</taxon>
        <taxon>Arthropoda</taxon>
        <taxon>Hexapoda</taxon>
        <taxon>Insecta</taxon>
        <taxon>Pterygota</taxon>
        <taxon>Neoptera</taxon>
        <taxon>Paraneoptera</taxon>
        <taxon>Hemiptera</taxon>
        <taxon>Heteroptera</taxon>
        <taxon>Panheteroptera</taxon>
        <taxon>Cimicomorpha</taxon>
        <taxon>Reduviidae</taxon>
        <taxon>Triatominae</taxon>
        <taxon>Rhodnius</taxon>
    </lineage>
</organism>
<dbReference type="PANTHER" id="PTHR12433:SF11">
    <property type="entry name" value="MEDIATOR OF RNA POLYMERASE II TRANSCRIPTION SUBUNIT 25"/>
    <property type="match status" value="1"/>
</dbReference>
<feature type="region of interest" description="Disordered" evidence="10">
    <location>
        <begin position="461"/>
        <end position="498"/>
    </location>
</feature>
<evidence type="ECO:0000256" key="1">
    <source>
        <dbReference type="ARBA" id="ARBA00004123"/>
    </source>
</evidence>
<feature type="region of interest" description="Disordered" evidence="10">
    <location>
        <begin position="417"/>
        <end position="444"/>
    </location>
</feature>
<feature type="region of interest" description="Disordered" evidence="10">
    <location>
        <begin position="732"/>
        <end position="756"/>
    </location>
</feature>
<feature type="compositionally biased region" description="Low complexity" evidence="10">
    <location>
        <begin position="908"/>
        <end position="917"/>
    </location>
</feature>
<dbReference type="GO" id="GO:0016592">
    <property type="term" value="C:mediator complex"/>
    <property type="evidence" value="ECO:0007669"/>
    <property type="project" value="TreeGrafter"/>
</dbReference>